<feature type="transmembrane region" description="Helical" evidence="9">
    <location>
        <begin position="449"/>
        <end position="467"/>
    </location>
</feature>
<keyword evidence="7 8" id="KW-0472">Membrane</keyword>
<evidence type="ECO:0000256" key="2">
    <source>
        <dbReference type="ARBA" id="ARBA00005697"/>
    </source>
</evidence>
<dbReference type="PANTHER" id="PTHR43337">
    <property type="entry name" value="XANTHINE/URACIL PERMEASE C887.17-RELATED"/>
    <property type="match status" value="1"/>
</dbReference>
<gene>
    <name evidence="10" type="ORF">BEU01_00250</name>
</gene>
<feature type="transmembrane region" description="Helical" evidence="9">
    <location>
        <begin position="95"/>
        <end position="114"/>
    </location>
</feature>
<organism evidence="10 11">
    <name type="scientific">Marine Group III euryarchaeote CG-Epi4</name>
    <dbReference type="NCBI Taxonomy" id="1888998"/>
    <lineage>
        <taxon>Archaea</taxon>
        <taxon>Methanobacteriati</taxon>
        <taxon>Thermoplasmatota</taxon>
        <taxon>Thermoplasmata</taxon>
        <taxon>Candidatus Thermoprofundales</taxon>
    </lineage>
</organism>
<dbReference type="PANTHER" id="PTHR43337:SF1">
    <property type="entry name" value="XANTHINE_URACIL PERMEASE C887.17-RELATED"/>
    <property type="match status" value="1"/>
</dbReference>
<evidence type="ECO:0000256" key="1">
    <source>
        <dbReference type="ARBA" id="ARBA00004651"/>
    </source>
</evidence>
<evidence type="ECO:0000256" key="6">
    <source>
        <dbReference type="ARBA" id="ARBA00022989"/>
    </source>
</evidence>
<evidence type="ECO:0000313" key="10">
    <source>
        <dbReference type="EMBL" id="OIR21760.1"/>
    </source>
</evidence>
<comment type="subcellular location">
    <subcellularLocation>
        <location evidence="1 8">Cell membrane</location>
        <topology evidence="1 8">Multi-pass membrane protein</topology>
    </subcellularLocation>
</comment>
<dbReference type="InterPro" id="IPR045018">
    <property type="entry name" value="Azg-like"/>
</dbReference>
<name>A0A1J5TZT0_9ARCH</name>
<dbReference type="GO" id="GO:0005345">
    <property type="term" value="F:purine nucleobase transmembrane transporter activity"/>
    <property type="evidence" value="ECO:0007669"/>
    <property type="project" value="TreeGrafter"/>
</dbReference>
<dbReference type="GO" id="GO:0005886">
    <property type="term" value="C:plasma membrane"/>
    <property type="evidence" value="ECO:0007669"/>
    <property type="project" value="UniProtKB-SubCell"/>
</dbReference>
<feature type="transmembrane region" description="Helical" evidence="9">
    <location>
        <begin position="21"/>
        <end position="42"/>
    </location>
</feature>
<feature type="transmembrane region" description="Helical" evidence="9">
    <location>
        <begin position="378"/>
        <end position="398"/>
    </location>
</feature>
<reference evidence="10 11" key="1">
    <citation type="submission" date="2016-08" db="EMBL/GenBank/DDBJ databases">
        <title>New Insights into Marine Group III Euryarchaeota, from dark to light.</title>
        <authorList>
            <person name="Haro-Moreno J.M."/>
            <person name="Rodriguez-Valera F."/>
            <person name="Lopez-Garcia P."/>
            <person name="Moreira D."/>
            <person name="Martin-Cuadrado A.B."/>
        </authorList>
    </citation>
    <scope>NUCLEOTIDE SEQUENCE [LARGE SCALE GENOMIC DNA]</scope>
    <source>
        <strain evidence="10">CG-Epi4</strain>
    </source>
</reference>
<feature type="transmembrane region" description="Helical" evidence="9">
    <location>
        <begin position="216"/>
        <end position="233"/>
    </location>
</feature>
<dbReference type="InterPro" id="IPR006043">
    <property type="entry name" value="NCS2"/>
</dbReference>
<keyword evidence="4 8" id="KW-1003">Cell membrane</keyword>
<feature type="transmembrane region" description="Helical" evidence="9">
    <location>
        <begin position="354"/>
        <end position="372"/>
    </location>
</feature>
<comment type="similarity">
    <text evidence="2 8">Belongs to the nucleobase:cation symporter-2 (NCS2) (TC 2.A.40) family. Azg-like subfamily.</text>
</comment>
<accession>A0A1J5TZT0</accession>
<dbReference type="PIRSF" id="PIRSF005353">
    <property type="entry name" value="PbuG"/>
    <property type="match status" value="1"/>
</dbReference>
<dbReference type="Pfam" id="PF00860">
    <property type="entry name" value="Xan_ur_permease"/>
    <property type="match status" value="1"/>
</dbReference>
<protein>
    <recommendedName>
        <fullName evidence="12">Guanine permease</fullName>
    </recommendedName>
</protein>
<feature type="transmembrane region" description="Helical" evidence="9">
    <location>
        <begin position="278"/>
        <end position="300"/>
    </location>
</feature>
<evidence type="ECO:0000256" key="5">
    <source>
        <dbReference type="ARBA" id="ARBA00022692"/>
    </source>
</evidence>
<feature type="transmembrane region" description="Helical" evidence="9">
    <location>
        <begin position="120"/>
        <end position="139"/>
    </location>
</feature>
<evidence type="ECO:0000256" key="7">
    <source>
        <dbReference type="ARBA" id="ARBA00023136"/>
    </source>
</evidence>
<feature type="transmembrane region" description="Helical" evidence="9">
    <location>
        <begin position="195"/>
        <end position="211"/>
    </location>
</feature>
<evidence type="ECO:0000313" key="11">
    <source>
        <dbReference type="Proteomes" id="UP000183375"/>
    </source>
</evidence>
<dbReference type="Proteomes" id="UP000183375">
    <property type="component" value="Unassembled WGS sequence"/>
</dbReference>
<dbReference type="AlphaFoldDB" id="A0A1J5TZT0"/>
<proteinExistence type="inferred from homology"/>
<comment type="caution">
    <text evidence="10">The sequence shown here is derived from an EMBL/GenBank/DDBJ whole genome shotgun (WGS) entry which is preliminary data.</text>
</comment>
<dbReference type="InterPro" id="IPR026033">
    <property type="entry name" value="Azg-like_bact_archaea"/>
</dbReference>
<sequence length="483" mass="50709">MGQIDNYFGISKAGSSVEGEIRAGVTTFLTMAYILIVNPLMLSGGDITFLDDPSTPEFEGFATGIPFNDALVATAVASFIACIIMGLWANLPFALAPGMGLNAYFLYTVCFGMGVPWDIALAAVFVEGLLFVGLSYAGARTAMINAIPKDLKIATMAGIGLFLTIIGMQNAGWIVDNPATLIDFTNAGAWTHESGQFWALIGLIAMGALMARQQKGAIMIGILGVSIIGWAIVPGSDAPSEIFSSPDNPSDTVGAVFGALGSAGDPIEGSTYGGWGSFLMVVIAFFFVDIFDTAGTLYGVGRMAGKVNDDDELENADEAFMADAAGTTIGAVMGTSTVTTYIESASGIEEGGKTGLTAVVVGFLFLLGVFFSDVFIAIPAYATAPALMVIGAMMMRGVGDIKWDDIEIAIPAFLTIALMPFAYSIADGIAWGVISYVGIKLAVGKYEEILSNQILMAITVLMTMFYLGPGEQTTFDWILDFIN</sequence>
<evidence type="ECO:0000256" key="9">
    <source>
        <dbReference type="SAM" id="Phobius"/>
    </source>
</evidence>
<feature type="transmembrane region" description="Helical" evidence="9">
    <location>
        <begin position="151"/>
        <end position="175"/>
    </location>
</feature>
<keyword evidence="6 8" id="KW-1133">Transmembrane helix</keyword>
<evidence type="ECO:0000256" key="3">
    <source>
        <dbReference type="ARBA" id="ARBA00022448"/>
    </source>
</evidence>
<dbReference type="EMBL" id="MIYX01000001">
    <property type="protein sequence ID" value="OIR21760.1"/>
    <property type="molecule type" value="Genomic_DNA"/>
</dbReference>
<keyword evidence="5 8" id="KW-0812">Transmembrane</keyword>
<feature type="transmembrane region" description="Helical" evidence="9">
    <location>
        <begin position="410"/>
        <end position="437"/>
    </location>
</feature>
<evidence type="ECO:0000256" key="8">
    <source>
        <dbReference type="PIRNR" id="PIRNR005353"/>
    </source>
</evidence>
<evidence type="ECO:0008006" key="12">
    <source>
        <dbReference type="Google" id="ProtNLM"/>
    </source>
</evidence>
<keyword evidence="3 8" id="KW-0813">Transport</keyword>
<evidence type="ECO:0000256" key="4">
    <source>
        <dbReference type="ARBA" id="ARBA00022475"/>
    </source>
</evidence>